<dbReference type="AlphaFoldDB" id="A0A1H8FBN8"/>
<dbReference type="STRING" id="215200.SAMN05216454_10272"/>
<reference evidence="1 2" key="1">
    <citation type="submission" date="2016-10" db="EMBL/GenBank/DDBJ databases">
        <authorList>
            <person name="de Groot N.N."/>
        </authorList>
    </citation>
    <scope>NUCLEOTIDE SEQUENCE [LARGE SCALE GENOMIC DNA]</scope>
    <source>
        <strain evidence="1 2">Calf135</strain>
    </source>
</reference>
<accession>A0A1H8FBN8</accession>
<proteinExistence type="predicted"/>
<dbReference type="NCBIfam" id="NF045597">
    <property type="entry name" value="TudS_rel_CD3072"/>
    <property type="match status" value="1"/>
</dbReference>
<gene>
    <name evidence="1" type="ORF">SAMN05216454_10272</name>
</gene>
<dbReference type="InterPro" id="IPR054648">
    <property type="entry name" value="TudS-rel"/>
</dbReference>
<evidence type="ECO:0000313" key="2">
    <source>
        <dbReference type="Proteomes" id="UP000199512"/>
    </source>
</evidence>
<sequence length="180" mass="20665">MNKKLIVLSHCILNSYSKVESFQEKTPFHKLAIDLLNEGYAIIQLPCPENIIYGQRRWGHVREQFDTPFYREQCRELLKPYILQIKDYVNNGFSIEGIVSIEGSPSCGNSLTCSSKKCFGEFSSNPNLSQCLSDIKMVKGPGVFMEEVVKLLKENNIKIDILELEEDKYTSLDDLRKSLF</sequence>
<dbReference type="OrthoDB" id="5420310at2"/>
<protein>
    <submittedName>
        <fullName evidence="1">Predicted secreted protein</fullName>
    </submittedName>
</protein>
<organism evidence="1 2">
    <name type="scientific">Peptostreptococcus russellii</name>
    <dbReference type="NCBI Taxonomy" id="215200"/>
    <lineage>
        <taxon>Bacteria</taxon>
        <taxon>Bacillati</taxon>
        <taxon>Bacillota</taxon>
        <taxon>Clostridia</taxon>
        <taxon>Peptostreptococcales</taxon>
        <taxon>Peptostreptococcaceae</taxon>
        <taxon>Peptostreptococcus</taxon>
    </lineage>
</organism>
<name>A0A1H8FBN8_9FIRM</name>
<dbReference type="Proteomes" id="UP000199512">
    <property type="component" value="Unassembled WGS sequence"/>
</dbReference>
<keyword evidence="2" id="KW-1185">Reference proteome</keyword>
<evidence type="ECO:0000313" key="1">
    <source>
        <dbReference type="EMBL" id="SEN29291.1"/>
    </source>
</evidence>
<dbReference type="RefSeq" id="WP_091973936.1">
    <property type="nucleotide sequence ID" value="NZ_CAUWDX010000048.1"/>
</dbReference>
<dbReference type="EMBL" id="FODF01000002">
    <property type="protein sequence ID" value="SEN29291.1"/>
    <property type="molecule type" value="Genomic_DNA"/>
</dbReference>